<dbReference type="PANTHER" id="PTHR32080">
    <property type="entry name" value="ANTIFUNGAL PROTEIN GINKBILOBIN-2-LIKE"/>
    <property type="match status" value="1"/>
</dbReference>
<dbReference type="InterPro" id="IPR038408">
    <property type="entry name" value="GNK2_sf"/>
</dbReference>
<feature type="domain" description="Gnk2-homologous" evidence="11">
    <location>
        <begin position="153"/>
        <end position="254"/>
    </location>
</feature>
<evidence type="ECO:0000256" key="2">
    <source>
        <dbReference type="ARBA" id="ARBA00022581"/>
    </source>
</evidence>
<protein>
    <recommendedName>
        <fullName evidence="11">Gnk2-homologous domain-containing protein</fullName>
    </recommendedName>
</protein>
<evidence type="ECO:0000256" key="8">
    <source>
        <dbReference type="ARBA" id="ARBA00038393"/>
    </source>
</evidence>
<comment type="caution">
    <text evidence="12">The sequence shown here is derived from an EMBL/GenBank/DDBJ whole genome shotgun (WGS) entry which is preliminary data.</text>
</comment>
<feature type="domain" description="Gnk2-homologous" evidence="11">
    <location>
        <begin position="31"/>
        <end position="137"/>
    </location>
</feature>
<name>A0AAN9F3N7_CROPI</name>
<evidence type="ECO:0000256" key="5">
    <source>
        <dbReference type="ARBA" id="ARBA00022949"/>
    </source>
</evidence>
<evidence type="ECO:0000313" key="13">
    <source>
        <dbReference type="Proteomes" id="UP001372338"/>
    </source>
</evidence>
<dbReference type="GO" id="GO:0005886">
    <property type="term" value="C:plasma membrane"/>
    <property type="evidence" value="ECO:0007669"/>
    <property type="project" value="UniProtKB-SubCell"/>
</dbReference>
<dbReference type="Proteomes" id="UP001372338">
    <property type="component" value="Unassembled WGS sequence"/>
</dbReference>
<feature type="signal peptide" evidence="10">
    <location>
        <begin position="1"/>
        <end position="26"/>
    </location>
</feature>
<evidence type="ECO:0000256" key="3">
    <source>
        <dbReference type="ARBA" id="ARBA00022729"/>
    </source>
</evidence>
<keyword evidence="9" id="KW-1133">Transmembrane helix</keyword>
<sequence length="305" mass="34125">MDVHVPHSTILLILTFLIFFIPSSKPVSNYNTLVYKTCATQTFNNDHQLLFSQTLTSLFQQLIAQSSQSKFFKTKELINDDTSISGLFQCRNDITSQDCFSCVNSLLHMSNTLCSSDSISARVQLYGCYIQYNPEKVLETSNNEELSDQSDSNLLQYKDCGVSVAANYYVEFGELMDEAFVVLENGIVNSDNGYYRMDYKGVQLMAQCEGDSESCECSRCVYDAVEVAKEQCGTTLSAQIYLDKCFISYIYQQESYGNGNSVPGAGRNNSTEKLAVIVVGGAVALFLAFMFLSFLNSRRKKDDDE</sequence>
<comment type="similarity">
    <text evidence="8">Belongs to the cysteine-rich repeat secretory protein family. Plasmodesmata-located proteins (PDLD) subfamily.</text>
</comment>
<evidence type="ECO:0000259" key="11">
    <source>
        <dbReference type="PROSITE" id="PS51473"/>
    </source>
</evidence>
<evidence type="ECO:0000256" key="4">
    <source>
        <dbReference type="ARBA" id="ARBA00022737"/>
    </source>
</evidence>
<evidence type="ECO:0000313" key="12">
    <source>
        <dbReference type="EMBL" id="KAK7269157.1"/>
    </source>
</evidence>
<dbReference type="PANTHER" id="PTHR32080:SF6">
    <property type="entry name" value="PLASMODESMATA-LOCATED PROTEIN 4"/>
    <property type="match status" value="1"/>
</dbReference>
<dbReference type="PROSITE" id="PS51473">
    <property type="entry name" value="GNK2"/>
    <property type="match status" value="2"/>
</dbReference>
<gene>
    <name evidence="12" type="ORF">RIF29_21873</name>
</gene>
<dbReference type="AlphaFoldDB" id="A0AAN9F3N7"/>
<evidence type="ECO:0000256" key="10">
    <source>
        <dbReference type="SAM" id="SignalP"/>
    </source>
</evidence>
<dbReference type="CDD" id="cd23509">
    <property type="entry name" value="Gnk2-like"/>
    <property type="match status" value="2"/>
</dbReference>
<proteinExistence type="inferred from homology"/>
<feature type="transmembrane region" description="Helical" evidence="9">
    <location>
        <begin position="274"/>
        <end position="295"/>
    </location>
</feature>
<keyword evidence="3 10" id="KW-0732">Signal</keyword>
<dbReference type="GO" id="GO:0009506">
    <property type="term" value="C:plasmodesma"/>
    <property type="evidence" value="ECO:0007669"/>
    <property type="project" value="UniProtKB-SubCell"/>
</dbReference>
<dbReference type="Pfam" id="PF01657">
    <property type="entry name" value="Stress-antifung"/>
    <property type="match status" value="2"/>
</dbReference>
<accession>A0AAN9F3N7</accession>
<keyword evidence="9" id="KW-0812">Transmembrane</keyword>
<dbReference type="InterPro" id="IPR051378">
    <property type="entry name" value="Cell2Cell_Antifungal"/>
</dbReference>
<keyword evidence="9" id="KW-0472">Membrane</keyword>
<evidence type="ECO:0000256" key="6">
    <source>
        <dbReference type="ARBA" id="ARBA00023157"/>
    </source>
</evidence>
<dbReference type="Gene3D" id="3.30.430.20">
    <property type="entry name" value="Gnk2 domain, C-X8-C-X2-C motif"/>
    <property type="match status" value="2"/>
</dbReference>
<evidence type="ECO:0000256" key="1">
    <source>
        <dbReference type="ARBA" id="ARBA00004251"/>
    </source>
</evidence>
<dbReference type="InterPro" id="IPR002902">
    <property type="entry name" value="GNK2"/>
</dbReference>
<reference evidence="12 13" key="1">
    <citation type="submission" date="2024-01" db="EMBL/GenBank/DDBJ databases">
        <title>The genomes of 5 underutilized Papilionoideae crops provide insights into root nodulation and disease resistanc.</title>
        <authorList>
            <person name="Yuan L."/>
        </authorList>
    </citation>
    <scope>NUCLEOTIDE SEQUENCE [LARGE SCALE GENOMIC DNA]</scope>
    <source>
        <strain evidence="12">ZHUSHIDOU_FW_LH</strain>
        <tissue evidence="12">Leaf</tissue>
    </source>
</reference>
<keyword evidence="13" id="KW-1185">Reference proteome</keyword>
<dbReference type="GO" id="GO:0046739">
    <property type="term" value="P:transport of virus in multicellular host"/>
    <property type="evidence" value="ECO:0007669"/>
    <property type="project" value="TreeGrafter"/>
</dbReference>
<evidence type="ECO:0000256" key="7">
    <source>
        <dbReference type="ARBA" id="ARBA00024184"/>
    </source>
</evidence>
<organism evidence="12 13">
    <name type="scientific">Crotalaria pallida</name>
    <name type="common">Smooth rattlebox</name>
    <name type="synonym">Crotalaria striata</name>
    <dbReference type="NCBI Taxonomy" id="3830"/>
    <lineage>
        <taxon>Eukaryota</taxon>
        <taxon>Viridiplantae</taxon>
        <taxon>Streptophyta</taxon>
        <taxon>Embryophyta</taxon>
        <taxon>Tracheophyta</taxon>
        <taxon>Spermatophyta</taxon>
        <taxon>Magnoliopsida</taxon>
        <taxon>eudicotyledons</taxon>
        <taxon>Gunneridae</taxon>
        <taxon>Pentapetalae</taxon>
        <taxon>rosids</taxon>
        <taxon>fabids</taxon>
        <taxon>Fabales</taxon>
        <taxon>Fabaceae</taxon>
        <taxon>Papilionoideae</taxon>
        <taxon>50 kb inversion clade</taxon>
        <taxon>genistoids sensu lato</taxon>
        <taxon>core genistoids</taxon>
        <taxon>Crotalarieae</taxon>
        <taxon>Crotalaria</taxon>
    </lineage>
</organism>
<evidence type="ECO:0000256" key="9">
    <source>
        <dbReference type="SAM" id="Phobius"/>
    </source>
</evidence>
<keyword evidence="2" id="KW-0945">Host-virus interaction</keyword>
<feature type="chain" id="PRO_5042970442" description="Gnk2-homologous domain-containing protein" evidence="10">
    <location>
        <begin position="27"/>
        <end position="305"/>
    </location>
</feature>
<dbReference type="GO" id="GO:0010497">
    <property type="term" value="P:plasmodesmata-mediated intercellular transport"/>
    <property type="evidence" value="ECO:0007669"/>
    <property type="project" value="TreeGrafter"/>
</dbReference>
<keyword evidence="5" id="KW-0965">Cell junction</keyword>
<keyword evidence="6" id="KW-1015">Disulfide bond</keyword>
<dbReference type="EMBL" id="JAYWIO010000004">
    <property type="protein sequence ID" value="KAK7269157.1"/>
    <property type="molecule type" value="Genomic_DNA"/>
</dbReference>
<keyword evidence="4" id="KW-0677">Repeat</keyword>
<comment type="subcellular location">
    <subcellularLocation>
        <location evidence="7">Cell junction</location>
        <location evidence="7">Plasmodesma</location>
    </subcellularLocation>
    <subcellularLocation>
        <location evidence="1">Cell membrane</location>
        <topology evidence="1">Single-pass type I membrane protein</topology>
    </subcellularLocation>
</comment>